<dbReference type="SUPFAM" id="SSF55957">
    <property type="entry name" value="Phosphoglucomutase, C-terminal domain"/>
    <property type="match status" value="1"/>
</dbReference>
<comment type="caution">
    <text evidence="6">The sequence shown here is derived from an EMBL/GenBank/DDBJ whole genome shotgun (WGS) entry which is preliminary data.</text>
</comment>
<keyword evidence="1" id="KW-0479">Metal-binding</keyword>
<keyword evidence="2" id="KW-0460">Magnesium</keyword>
<dbReference type="GO" id="GO:0005975">
    <property type="term" value="P:carbohydrate metabolic process"/>
    <property type="evidence" value="ECO:0007669"/>
    <property type="project" value="InterPro"/>
</dbReference>
<name>X1NQM7_9ZZZZ</name>
<evidence type="ECO:0000256" key="2">
    <source>
        <dbReference type="ARBA" id="ARBA00022842"/>
    </source>
</evidence>
<reference evidence="6" key="1">
    <citation type="journal article" date="2014" name="Front. Microbiol.">
        <title>High frequency of phylogenetically diverse reductive dehalogenase-homologous genes in deep subseafloor sedimentary metagenomes.</title>
        <authorList>
            <person name="Kawai M."/>
            <person name="Futagami T."/>
            <person name="Toyoda A."/>
            <person name="Takaki Y."/>
            <person name="Nishi S."/>
            <person name="Hori S."/>
            <person name="Arai W."/>
            <person name="Tsubouchi T."/>
            <person name="Morono Y."/>
            <person name="Uchiyama I."/>
            <person name="Ito T."/>
            <person name="Fujiyama A."/>
            <person name="Inagaki F."/>
            <person name="Takami H."/>
        </authorList>
    </citation>
    <scope>NUCLEOTIDE SEQUENCE</scope>
    <source>
        <strain evidence="6">Expedition CK06-06</strain>
    </source>
</reference>
<dbReference type="Pfam" id="PF02880">
    <property type="entry name" value="PGM_PMM_III"/>
    <property type="match status" value="1"/>
</dbReference>
<feature type="domain" description="Alpha-D-phosphohexomutase alpha/beta/alpha" evidence="5">
    <location>
        <begin position="1"/>
        <end position="87"/>
    </location>
</feature>
<gene>
    <name evidence="6" type="ORF">S06H3_41746</name>
</gene>
<evidence type="ECO:0000256" key="1">
    <source>
        <dbReference type="ARBA" id="ARBA00022723"/>
    </source>
</evidence>
<dbReference type="Gene3D" id="3.30.310.50">
    <property type="entry name" value="Alpha-D-phosphohexomutase, C-terminal domain"/>
    <property type="match status" value="1"/>
</dbReference>
<evidence type="ECO:0008006" key="7">
    <source>
        <dbReference type="Google" id="ProtNLM"/>
    </source>
</evidence>
<evidence type="ECO:0000256" key="3">
    <source>
        <dbReference type="ARBA" id="ARBA00023235"/>
    </source>
</evidence>
<organism evidence="6">
    <name type="scientific">marine sediment metagenome</name>
    <dbReference type="NCBI Taxonomy" id="412755"/>
    <lineage>
        <taxon>unclassified sequences</taxon>
        <taxon>metagenomes</taxon>
        <taxon>ecological metagenomes</taxon>
    </lineage>
</organism>
<evidence type="ECO:0000259" key="4">
    <source>
        <dbReference type="Pfam" id="PF00408"/>
    </source>
</evidence>
<dbReference type="GO" id="GO:0006166">
    <property type="term" value="P:purine ribonucleoside salvage"/>
    <property type="evidence" value="ECO:0007669"/>
    <property type="project" value="TreeGrafter"/>
</dbReference>
<protein>
    <recommendedName>
        <fullName evidence="7">Alpha-D-phosphohexomutase C-terminal domain-containing protein</fullName>
    </recommendedName>
</protein>
<dbReference type="GO" id="GO:0046872">
    <property type="term" value="F:metal ion binding"/>
    <property type="evidence" value="ECO:0007669"/>
    <property type="project" value="UniProtKB-KW"/>
</dbReference>
<dbReference type="InterPro" id="IPR036900">
    <property type="entry name" value="A-D-PHexomutase_C_sf"/>
</dbReference>
<keyword evidence="3" id="KW-0413">Isomerase</keyword>
<dbReference type="AlphaFoldDB" id="X1NQM7"/>
<dbReference type="SUPFAM" id="SSF53738">
    <property type="entry name" value="Phosphoglucomutase, first 3 domains"/>
    <property type="match status" value="1"/>
</dbReference>
<sequence>KTITTTSMLYRLGEIFKVSVYETSVGFKYVAPIMLTENALIGGEESGGYGFRGHMPERDGILAGLCFLDLMVKMSKTPSELLDYLYSKVGSHYYQRIDIEFPEGERQVINNRIRDNFPESIDGVRVVSSDTTDGFRFILADTTWLLIRFSGTEPVLRIYAESNTPARVEKLLEVGKGLAGV</sequence>
<dbReference type="Gene3D" id="3.40.120.10">
    <property type="entry name" value="Alpha-D-Glucose-1,6-Bisphosphate, subunit A, domain 3"/>
    <property type="match status" value="1"/>
</dbReference>
<accession>X1NQM7</accession>
<dbReference type="GO" id="GO:0008973">
    <property type="term" value="F:phosphopentomutase activity"/>
    <property type="evidence" value="ECO:0007669"/>
    <property type="project" value="TreeGrafter"/>
</dbReference>
<dbReference type="EMBL" id="BARV01025762">
    <property type="protein sequence ID" value="GAI46362.1"/>
    <property type="molecule type" value="Genomic_DNA"/>
</dbReference>
<dbReference type="InterPro" id="IPR016055">
    <property type="entry name" value="A-D-PHexomutase_a/b/a-I/II/III"/>
</dbReference>
<evidence type="ECO:0000259" key="5">
    <source>
        <dbReference type="Pfam" id="PF02880"/>
    </source>
</evidence>
<proteinExistence type="predicted"/>
<feature type="domain" description="Alpha-D-phosphohexomutase C-terminal" evidence="4">
    <location>
        <begin position="118"/>
        <end position="172"/>
    </location>
</feature>
<dbReference type="PANTHER" id="PTHR45745:SF1">
    <property type="entry name" value="PHOSPHOGLUCOMUTASE 2B-RELATED"/>
    <property type="match status" value="1"/>
</dbReference>
<evidence type="ECO:0000313" key="6">
    <source>
        <dbReference type="EMBL" id="GAI46362.1"/>
    </source>
</evidence>
<dbReference type="InterPro" id="IPR005843">
    <property type="entry name" value="A-D-PHexomutase_C"/>
</dbReference>
<feature type="non-terminal residue" evidence="6">
    <location>
        <position position="1"/>
    </location>
</feature>
<dbReference type="PANTHER" id="PTHR45745">
    <property type="entry name" value="PHOSPHOMANNOMUTASE 45A"/>
    <property type="match status" value="1"/>
</dbReference>
<dbReference type="InterPro" id="IPR005846">
    <property type="entry name" value="A-D-PHexomutase_a/b/a-III"/>
</dbReference>
<dbReference type="Pfam" id="PF00408">
    <property type="entry name" value="PGM_PMM_IV"/>
    <property type="match status" value="1"/>
</dbReference>